<reference evidence="2" key="2">
    <citation type="submission" date="2015-06" db="UniProtKB">
        <authorList>
            <consortium name="EnsemblPlants"/>
        </authorList>
    </citation>
    <scope>IDENTIFICATION</scope>
    <source>
        <strain evidence="2">DM1-3 516 R44</strain>
    </source>
</reference>
<gene>
    <name evidence="2" type="primary">LOC107062445</name>
</gene>
<feature type="region of interest" description="Disordered" evidence="1">
    <location>
        <begin position="14"/>
        <end position="39"/>
    </location>
</feature>
<proteinExistence type="predicted"/>
<dbReference type="OrthoDB" id="691329at2759"/>
<evidence type="ECO:0000313" key="2">
    <source>
        <dbReference type="EnsemblPlants" id="PGSC0003DMT400012585"/>
    </source>
</evidence>
<dbReference type="Gramene" id="PGSC0003DMT400012585">
    <property type="protein sequence ID" value="PGSC0003DMT400012585"/>
    <property type="gene ID" value="PGSC0003DMG400004918"/>
</dbReference>
<evidence type="ECO:0000313" key="3">
    <source>
        <dbReference type="Proteomes" id="UP000011115"/>
    </source>
</evidence>
<reference evidence="3" key="1">
    <citation type="journal article" date="2011" name="Nature">
        <title>Genome sequence and analysis of the tuber crop potato.</title>
        <authorList>
            <consortium name="The Potato Genome Sequencing Consortium"/>
        </authorList>
    </citation>
    <scope>NUCLEOTIDE SEQUENCE [LARGE SCALE GENOMIC DNA]</scope>
    <source>
        <strain evidence="3">cv. DM1-3 516 R44</strain>
    </source>
</reference>
<evidence type="ECO:0000256" key="1">
    <source>
        <dbReference type="SAM" id="MobiDB-lite"/>
    </source>
</evidence>
<protein>
    <submittedName>
        <fullName evidence="2">Uncharacterized protein</fullName>
    </submittedName>
</protein>
<organism evidence="2 3">
    <name type="scientific">Solanum tuberosum</name>
    <name type="common">Potato</name>
    <dbReference type="NCBI Taxonomy" id="4113"/>
    <lineage>
        <taxon>Eukaryota</taxon>
        <taxon>Viridiplantae</taxon>
        <taxon>Streptophyta</taxon>
        <taxon>Embryophyta</taxon>
        <taxon>Tracheophyta</taxon>
        <taxon>Spermatophyta</taxon>
        <taxon>Magnoliopsida</taxon>
        <taxon>eudicotyledons</taxon>
        <taxon>Gunneridae</taxon>
        <taxon>Pentapetalae</taxon>
        <taxon>asterids</taxon>
        <taxon>lamiids</taxon>
        <taxon>Solanales</taxon>
        <taxon>Solanaceae</taxon>
        <taxon>Solanoideae</taxon>
        <taxon>Solaneae</taxon>
        <taxon>Solanum</taxon>
    </lineage>
</organism>
<feature type="compositionally biased region" description="Polar residues" evidence="1">
    <location>
        <begin position="22"/>
        <end position="39"/>
    </location>
</feature>
<dbReference type="EnsemblPlants" id="PGSC0003DMT400012585">
    <property type="protein sequence ID" value="PGSC0003DMT400012585"/>
    <property type="gene ID" value="PGSC0003DMG400004918"/>
</dbReference>
<sequence>MEYEKNQITEQECVKAKKQEEFPSQSVSNSEETSHESQYIKNKKAIQESRQLLFDCVKEVVENQKGKEEEFQRILGAEQLWELLLQNIWLWSQESINETNIKQLIPISSMLSSFEESSGVEEKREIGKVVGDLIFVDISNEIVLDMLNYSSLR</sequence>
<dbReference type="ExpressionAtlas" id="M1A1G9">
    <property type="expression patterns" value="baseline"/>
</dbReference>
<dbReference type="PANTHER" id="PTHR37613">
    <property type="entry name" value="DUF4378 DOMAIN PROTEIN"/>
    <property type="match status" value="1"/>
</dbReference>
<dbReference type="Proteomes" id="UP000011115">
    <property type="component" value="Unassembled WGS sequence"/>
</dbReference>
<dbReference type="PANTHER" id="PTHR37613:SF4">
    <property type="entry name" value="DUF4378 DOMAIN-CONTAINING PROTEIN"/>
    <property type="match status" value="1"/>
</dbReference>
<dbReference type="HOGENOM" id="CLU_1716472_0_0_1"/>
<keyword evidence="3" id="KW-1185">Reference proteome</keyword>
<name>M1A1G9_SOLTU</name>
<dbReference type="AlphaFoldDB" id="M1A1G9"/>
<accession>M1A1G9</accession>